<dbReference type="InterPro" id="IPR043128">
    <property type="entry name" value="Rev_trsase/Diguanyl_cyclase"/>
</dbReference>
<sequence>MCYSKERRFNSNVHRLSRVAQADNQESPQDRRLVRRDTIFRYFSKIDIRFGYHQLTVHGEDILKMAFRTRYGHFELTAMPFGLTNAPTVFMVLKNRVCKPLLRRVESRIRLCTYAKRQGRERESRNDAWPEPTNRKEERWRAANLHVHLEEIKVDKTLRFVEDSIEIINREVKSLKRSRILIFKSIRTQSEVMRIS</sequence>
<dbReference type="InterPro" id="IPR053134">
    <property type="entry name" value="RNA-dir_DNA_polymerase"/>
</dbReference>
<dbReference type="AlphaFoldDB" id="A0A6L2NA01"/>
<dbReference type="PANTHER" id="PTHR24559">
    <property type="entry name" value="TRANSPOSON TY3-I GAG-POL POLYPROTEIN"/>
    <property type="match status" value="1"/>
</dbReference>
<name>A0A6L2NA01_TANCI</name>
<gene>
    <name evidence="2" type="ORF">Tci_054888</name>
</gene>
<dbReference type="SUPFAM" id="SSF56672">
    <property type="entry name" value="DNA/RNA polymerases"/>
    <property type="match status" value="1"/>
</dbReference>
<organism evidence="2">
    <name type="scientific">Tanacetum cinerariifolium</name>
    <name type="common">Dalmatian daisy</name>
    <name type="synonym">Chrysanthemum cinerariifolium</name>
    <dbReference type="NCBI Taxonomy" id="118510"/>
    <lineage>
        <taxon>Eukaryota</taxon>
        <taxon>Viridiplantae</taxon>
        <taxon>Streptophyta</taxon>
        <taxon>Embryophyta</taxon>
        <taxon>Tracheophyta</taxon>
        <taxon>Spermatophyta</taxon>
        <taxon>Magnoliopsida</taxon>
        <taxon>eudicotyledons</taxon>
        <taxon>Gunneridae</taxon>
        <taxon>Pentapetalae</taxon>
        <taxon>asterids</taxon>
        <taxon>campanulids</taxon>
        <taxon>Asterales</taxon>
        <taxon>Asteraceae</taxon>
        <taxon>Asteroideae</taxon>
        <taxon>Anthemideae</taxon>
        <taxon>Anthemidinae</taxon>
        <taxon>Tanacetum</taxon>
    </lineage>
</organism>
<keyword evidence="2" id="KW-0548">Nucleotidyltransferase</keyword>
<reference evidence="2" key="1">
    <citation type="journal article" date="2019" name="Sci. Rep.">
        <title>Draft genome of Tanacetum cinerariifolium, the natural source of mosquito coil.</title>
        <authorList>
            <person name="Yamashiro T."/>
            <person name="Shiraishi A."/>
            <person name="Satake H."/>
            <person name="Nakayama K."/>
        </authorList>
    </citation>
    <scope>NUCLEOTIDE SEQUENCE</scope>
</reference>
<dbReference type="Gene3D" id="3.10.10.10">
    <property type="entry name" value="HIV Type 1 Reverse Transcriptase, subunit A, domain 1"/>
    <property type="match status" value="1"/>
</dbReference>
<dbReference type="InterPro" id="IPR000477">
    <property type="entry name" value="RT_dom"/>
</dbReference>
<dbReference type="PANTHER" id="PTHR24559:SF444">
    <property type="entry name" value="REVERSE TRANSCRIPTASE DOMAIN-CONTAINING PROTEIN"/>
    <property type="match status" value="1"/>
</dbReference>
<keyword evidence="2" id="KW-0808">Transferase</keyword>
<dbReference type="InterPro" id="IPR043502">
    <property type="entry name" value="DNA/RNA_pol_sf"/>
</dbReference>
<proteinExistence type="predicted"/>
<dbReference type="EMBL" id="BKCJ010008576">
    <property type="protein sequence ID" value="GEU82910.1"/>
    <property type="molecule type" value="Genomic_DNA"/>
</dbReference>
<dbReference type="Pfam" id="PF00078">
    <property type="entry name" value="RVT_1"/>
    <property type="match status" value="1"/>
</dbReference>
<dbReference type="Gene3D" id="3.30.70.270">
    <property type="match status" value="1"/>
</dbReference>
<protein>
    <submittedName>
        <fullName evidence="2">Putative reverse transcriptase domain, ribonuclease H-like domain, aspartic peptidase domain protein</fullName>
    </submittedName>
</protein>
<keyword evidence="2" id="KW-0695">RNA-directed DNA polymerase</keyword>
<feature type="domain" description="Reverse transcriptase" evidence="1">
    <location>
        <begin position="14"/>
        <end position="115"/>
    </location>
</feature>
<dbReference type="GO" id="GO:0003964">
    <property type="term" value="F:RNA-directed DNA polymerase activity"/>
    <property type="evidence" value="ECO:0007669"/>
    <property type="project" value="UniProtKB-KW"/>
</dbReference>
<evidence type="ECO:0000313" key="2">
    <source>
        <dbReference type="EMBL" id="GEU82910.1"/>
    </source>
</evidence>
<comment type="caution">
    <text evidence="2">The sequence shown here is derived from an EMBL/GenBank/DDBJ whole genome shotgun (WGS) entry which is preliminary data.</text>
</comment>
<accession>A0A6L2NA01</accession>
<evidence type="ECO:0000259" key="1">
    <source>
        <dbReference type="Pfam" id="PF00078"/>
    </source>
</evidence>